<dbReference type="KEGG" id="vgu:HYG85_03740"/>
<evidence type="ECO:0000313" key="2">
    <source>
        <dbReference type="EMBL" id="QUH28072.1"/>
    </source>
</evidence>
<proteinExistence type="predicted"/>
<dbReference type="Proteomes" id="UP000677305">
    <property type="component" value="Chromosome"/>
</dbReference>
<dbReference type="RefSeq" id="WP_212692342.1">
    <property type="nucleotide sequence ID" value="NZ_CP058561.1"/>
</dbReference>
<evidence type="ECO:0000256" key="1">
    <source>
        <dbReference type="SAM" id="Phobius"/>
    </source>
</evidence>
<protein>
    <recommendedName>
        <fullName evidence="4">Lipoprotein</fullName>
    </recommendedName>
</protein>
<dbReference type="PROSITE" id="PS51257">
    <property type="entry name" value="PROKAR_LIPOPROTEIN"/>
    <property type="match status" value="1"/>
</dbReference>
<reference evidence="2 3" key="1">
    <citation type="submission" date="2020-07" db="EMBL/GenBank/DDBJ databases">
        <title>Vallitalea guaymasensis genome.</title>
        <authorList>
            <person name="Postec A."/>
        </authorList>
    </citation>
    <scope>NUCLEOTIDE SEQUENCE [LARGE SCALE GENOMIC DNA]</scope>
    <source>
        <strain evidence="2 3">Ra1766G1</strain>
    </source>
</reference>
<keyword evidence="3" id="KW-1185">Reference proteome</keyword>
<evidence type="ECO:0000313" key="3">
    <source>
        <dbReference type="Proteomes" id="UP000677305"/>
    </source>
</evidence>
<organism evidence="2 3">
    <name type="scientific">Vallitalea guaymasensis</name>
    <dbReference type="NCBI Taxonomy" id="1185412"/>
    <lineage>
        <taxon>Bacteria</taxon>
        <taxon>Bacillati</taxon>
        <taxon>Bacillota</taxon>
        <taxon>Clostridia</taxon>
        <taxon>Lachnospirales</taxon>
        <taxon>Vallitaleaceae</taxon>
        <taxon>Vallitalea</taxon>
    </lineage>
</organism>
<dbReference type="EMBL" id="CP058561">
    <property type="protein sequence ID" value="QUH28072.1"/>
    <property type="molecule type" value="Genomic_DNA"/>
</dbReference>
<dbReference type="AlphaFoldDB" id="A0A8J8SAV4"/>
<keyword evidence="1" id="KW-0812">Transmembrane</keyword>
<sequence>MKSKSSYILISMVIITMAILLSSCGKSKKASDKIVVNDNIIQTKDFSVNSDSTDLNTSANGTVFIKGSEGTPEGIQIVAHIDVDSDDWGGVVFYIPKKWNIESINSSYPENQDTAKPADYIATFSTGDTEKYEWDKFVEVGRDRSHIPTGGGTGTVVIDLIPDKDGIQQSEKFNITVAVGSDEKDGTKIMETDSTTIEIP</sequence>
<accession>A0A8J8SAV4</accession>
<evidence type="ECO:0008006" key="4">
    <source>
        <dbReference type="Google" id="ProtNLM"/>
    </source>
</evidence>
<gene>
    <name evidence="2" type="ORF">HYG85_03740</name>
</gene>
<keyword evidence="1" id="KW-1133">Transmembrane helix</keyword>
<feature type="transmembrane region" description="Helical" evidence="1">
    <location>
        <begin position="6"/>
        <end position="24"/>
    </location>
</feature>
<keyword evidence="1" id="KW-0472">Membrane</keyword>
<name>A0A8J8SAV4_9FIRM</name>